<proteinExistence type="predicted"/>
<dbReference type="PANTHER" id="PTHR48090:SF7">
    <property type="entry name" value="RFBJ PROTEIN"/>
    <property type="match status" value="1"/>
</dbReference>
<sequence>MSSDENRNGCTTAAIIPAYNEAERIEKTVQSVDRHVDTTLVVDDASSDDTGPWARKAGAKVLTQPENKGYIAAIKRGFRAANTDIVVTIDADGEFPPDRIPPLVRPVCEGEADMVQGHRGTIVRPSEQFLTWLAGWGGPVGDSGTGFRALRTDLAQTLDLDGKCICGIFSLEVLGRGGKIQEVPVRLNEIDKPRGIAWYHGKQFFYVVQALVRTAFSLWKDDA</sequence>
<dbReference type="CDD" id="cd04179">
    <property type="entry name" value="DPM_DPG-synthase_like"/>
    <property type="match status" value="1"/>
</dbReference>
<dbReference type="InterPro" id="IPR001173">
    <property type="entry name" value="Glyco_trans_2-like"/>
</dbReference>
<dbReference type="Pfam" id="PF00535">
    <property type="entry name" value="Glycos_transf_2"/>
    <property type="match status" value="1"/>
</dbReference>
<reference evidence="2" key="1">
    <citation type="submission" date="2022-08" db="EMBL/GenBank/DDBJ databases">
        <title>Genomic Encyclopedia of Type Strains, Phase V (KMG-V): Genome sequencing to study the core and pangenomes of soil and plant-associated prokaryotes.</title>
        <authorList>
            <person name="Whitman W."/>
        </authorList>
    </citation>
    <scope>NUCLEOTIDE SEQUENCE</scope>
    <source>
        <strain evidence="2">SP2016B</strain>
    </source>
</reference>
<evidence type="ECO:0000313" key="3">
    <source>
        <dbReference type="Proteomes" id="UP001155034"/>
    </source>
</evidence>
<evidence type="ECO:0000313" key="2">
    <source>
        <dbReference type="EMBL" id="MCS3864635.1"/>
    </source>
</evidence>
<name>A0A9X2R5G4_9BACT</name>
<dbReference type="AlphaFoldDB" id="A0A9X2R5G4"/>
<dbReference type="RefSeq" id="WP_259083321.1">
    <property type="nucleotide sequence ID" value="NZ_JANTYZ010000002.1"/>
</dbReference>
<dbReference type="InterPro" id="IPR029044">
    <property type="entry name" value="Nucleotide-diphossugar_trans"/>
</dbReference>
<dbReference type="PANTHER" id="PTHR48090">
    <property type="entry name" value="UNDECAPRENYL-PHOSPHATE 4-DEOXY-4-FORMAMIDO-L-ARABINOSE TRANSFERASE-RELATED"/>
    <property type="match status" value="1"/>
</dbReference>
<dbReference type="EMBL" id="JANTYZ010000002">
    <property type="protein sequence ID" value="MCS3864635.1"/>
    <property type="molecule type" value="Genomic_DNA"/>
</dbReference>
<comment type="caution">
    <text evidence="2">The sequence shown here is derived from an EMBL/GenBank/DDBJ whole genome shotgun (WGS) entry which is preliminary data.</text>
</comment>
<accession>A0A9X2R5G4</accession>
<protein>
    <submittedName>
        <fullName evidence="2">Glycosyltransferase involved in cell wall biosynthesis</fullName>
    </submittedName>
</protein>
<gene>
    <name evidence="2" type="ORF">GGP82_001181</name>
</gene>
<dbReference type="Gene3D" id="3.90.550.10">
    <property type="entry name" value="Spore Coat Polysaccharide Biosynthesis Protein SpsA, Chain A"/>
    <property type="match status" value="1"/>
</dbReference>
<organism evidence="2 3">
    <name type="scientific">Salinibacter ruber</name>
    <dbReference type="NCBI Taxonomy" id="146919"/>
    <lineage>
        <taxon>Bacteria</taxon>
        <taxon>Pseudomonadati</taxon>
        <taxon>Rhodothermota</taxon>
        <taxon>Rhodothermia</taxon>
        <taxon>Rhodothermales</taxon>
        <taxon>Salinibacteraceae</taxon>
        <taxon>Salinibacter</taxon>
    </lineage>
</organism>
<dbReference type="InterPro" id="IPR050256">
    <property type="entry name" value="Glycosyltransferase_2"/>
</dbReference>
<dbReference type="Proteomes" id="UP001155034">
    <property type="component" value="Unassembled WGS sequence"/>
</dbReference>
<evidence type="ECO:0000259" key="1">
    <source>
        <dbReference type="Pfam" id="PF00535"/>
    </source>
</evidence>
<dbReference type="SUPFAM" id="SSF53448">
    <property type="entry name" value="Nucleotide-diphospho-sugar transferases"/>
    <property type="match status" value="1"/>
</dbReference>
<feature type="domain" description="Glycosyltransferase 2-like" evidence="1">
    <location>
        <begin position="14"/>
        <end position="121"/>
    </location>
</feature>